<name>A0A8J4QXP0_9ROSI</name>
<protein>
    <submittedName>
        <fullName evidence="1">Uncharacterized protein</fullName>
    </submittedName>
</protein>
<proteinExistence type="predicted"/>
<dbReference type="Proteomes" id="UP000737018">
    <property type="component" value="Unassembled WGS sequence"/>
</dbReference>
<evidence type="ECO:0000313" key="1">
    <source>
        <dbReference type="EMBL" id="KAF3960712.1"/>
    </source>
</evidence>
<organism evidence="1 2">
    <name type="scientific">Castanea mollissima</name>
    <name type="common">Chinese chestnut</name>
    <dbReference type="NCBI Taxonomy" id="60419"/>
    <lineage>
        <taxon>Eukaryota</taxon>
        <taxon>Viridiplantae</taxon>
        <taxon>Streptophyta</taxon>
        <taxon>Embryophyta</taxon>
        <taxon>Tracheophyta</taxon>
        <taxon>Spermatophyta</taxon>
        <taxon>Magnoliopsida</taxon>
        <taxon>eudicotyledons</taxon>
        <taxon>Gunneridae</taxon>
        <taxon>Pentapetalae</taxon>
        <taxon>rosids</taxon>
        <taxon>fabids</taxon>
        <taxon>Fagales</taxon>
        <taxon>Fagaceae</taxon>
        <taxon>Castanea</taxon>
    </lineage>
</organism>
<dbReference type="AlphaFoldDB" id="A0A8J4QXP0"/>
<dbReference type="OrthoDB" id="10555225at2759"/>
<keyword evidence="2" id="KW-1185">Reference proteome</keyword>
<sequence>MFRVFKYNRFISQWSVKESLKQISVDKDNLTVKGVLRMWDAVNISNDHDLISLGMILVDKELDFQVSHAFDLLTWALI</sequence>
<accession>A0A8J4QXP0</accession>
<comment type="caution">
    <text evidence="1">The sequence shown here is derived from an EMBL/GenBank/DDBJ whole genome shotgun (WGS) entry which is preliminary data.</text>
</comment>
<dbReference type="EMBL" id="JRKL02002053">
    <property type="protein sequence ID" value="KAF3960712.1"/>
    <property type="molecule type" value="Genomic_DNA"/>
</dbReference>
<gene>
    <name evidence="1" type="ORF">CMV_014594</name>
</gene>
<evidence type="ECO:0000313" key="2">
    <source>
        <dbReference type="Proteomes" id="UP000737018"/>
    </source>
</evidence>
<reference evidence="1" key="1">
    <citation type="submission" date="2020-03" db="EMBL/GenBank/DDBJ databases">
        <title>Castanea mollissima Vanexum genome sequencing.</title>
        <authorList>
            <person name="Staton M."/>
        </authorList>
    </citation>
    <scope>NUCLEOTIDE SEQUENCE</scope>
    <source>
        <tissue evidence="1">Leaf</tissue>
    </source>
</reference>